<dbReference type="Proteomes" id="UP000649799">
    <property type="component" value="Unassembled WGS sequence"/>
</dbReference>
<dbReference type="Gene3D" id="2.60.120.200">
    <property type="match status" value="1"/>
</dbReference>
<proteinExistence type="predicted"/>
<evidence type="ECO:0000313" key="1">
    <source>
        <dbReference type="EMBL" id="NHE55983.1"/>
    </source>
</evidence>
<dbReference type="InterPro" id="IPR009784">
    <property type="entry name" value="DUF1349"/>
</dbReference>
<dbReference type="EMBL" id="JAANYN010000001">
    <property type="protein sequence ID" value="NHE55983.1"/>
    <property type="molecule type" value="Genomic_DNA"/>
</dbReference>
<comment type="caution">
    <text evidence="1">The sequence shown here is derived from an EMBL/GenBank/DDBJ whole genome shotgun (WGS) entry which is preliminary data.</text>
</comment>
<gene>
    <name evidence="1" type="ORF">G9Q97_04055</name>
</gene>
<accession>A0ABX0H6L3</accession>
<protein>
    <submittedName>
        <fullName evidence="1">DUF1349 domain-containing protein</fullName>
    </submittedName>
</protein>
<dbReference type="PANTHER" id="PTHR35332">
    <property type="entry name" value="REGULATION OF ENOLASE PROTEIN 1"/>
    <property type="match status" value="1"/>
</dbReference>
<dbReference type="PANTHER" id="PTHR35332:SF2">
    <property type="entry name" value="REGULATION OF ENOLASE PROTEIN 1"/>
    <property type="match status" value="1"/>
</dbReference>
<reference evidence="1 2" key="1">
    <citation type="submission" date="2020-03" db="EMBL/GenBank/DDBJ databases">
        <title>Cyclobacterium plantarum sp. nov., a marine bacterium isolated from a coastal-marine wetland.</title>
        <authorList>
            <person name="Sanchez-Porro C."/>
            <person name="Ventosa A."/>
            <person name="Amoozegar M."/>
        </authorList>
    </citation>
    <scope>NUCLEOTIDE SEQUENCE [LARGE SCALE GENOMIC DNA]</scope>
    <source>
        <strain evidence="1 2">GBPx2</strain>
    </source>
</reference>
<keyword evidence="2" id="KW-1185">Reference proteome</keyword>
<name>A0ABX0H6L3_9BACT</name>
<dbReference type="PIRSF" id="PIRSF022704">
    <property type="entry name" value="UCP022704"/>
    <property type="match status" value="1"/>
</dbReference>
<dbReference type="InterPro" id="IPR013320">
    <property type="entry name" value="ConA-like_dom_sf"/>
</dbReference>
<dbReference type="RefSeq" id="WP_166143354.1">
    <property type="nucleotide sequence ID" value="NZ_JAANYN010000001.1"/>
</dbReference>
<dbReference type="InterPro" id="IPR015987">
    <property type="entry name" value="UCP022704"/>
</dbReference>
<sequence>MSENSWEGFQWLNEPREWSINKSRLRWTTDRKSDFWRITHYDFVKNDGHFFYKELEGQFTCQLEFSGQYRDLYDQAGLMLRLDDANWIKAGIEYVDGIAKASVVVTRDFSDWSVLDLQEIPSNFWIQAKRGKDHVEIFFSTDGVRFQLLRLAFFPPCASLQLGPMAASPKGKGFEIDFEPLKFQTN</sequence>
<organism evidence="1 2">
    <name type="scientific">Cyclobacterium plantarum</name>
    <dbReference type="NCBI Taxonomy" id="2716263"/>
    <lineage>
        <taxon>Bacteria</taxon>
        <taxon>Pseudomonadati</taxon>
        <taxon>Bacteroidota</taxon>
        <taxon>Cytophagia</taxon>
        <taxon>Cytophagales</taxon>
        <taxon>Cyclobacteriaceae</taxon>
        <taxon>Cyclobacterium</taxon>
    </lineage>
</organism>
<dbReference type="Pfam" id="PF07081">
    <property type="entry name" value="DUF1349"/>
    <property type="match status" value="1"/>
</dbReference>
<dbReference type="SUPFAM" id="SSF49899">
    <property type="entry name" value="Concanavalin A-like lectins/glucanases"/>
    <property type="match status" value="1"/>
</dbReference>
<evidence type="ECO:0000313" key="2">
    <source>
        <dbReference type="Proteomes" id="UP000649799"/>
    </source>
</evidence>